<dbReference type="SMART" id="SM00275">
    <property type="entry name" value="G_alpha"/>
    <property type="match status" value="1"/>
</dbReference>
<reference evidence="6" key="1">
    <citation type="submission" date="2020-05" db="EMBL/GenBank/DDBJ databases">
        <title>Phylogenomic resolution of chytrid fungi.</title>
        <authorList>
            <person name="Stajich J.E."/>
            <person name="Amses K."/>
            <person name="Simmons R."/>
            <person name="Seto K."/>
            <person name="Myers J."/>
            <person name="Bonds A."/>
            <person name="Quandt C.A."/>
            <person name="Barry K."/>
            <person name="Liu P."/>
            <person name="Grigoriev I."/>
            <person name="Longcore J.E."/>
            <person name="James T.Y."/>
        </authorList>
    </citation>
    <scope>NUCLEOTIDE SEQUENCE</scope>
    <source>
        <strain evidence="6">JEL0476</strain>
    </source>
</reference>
<dbReference type="PROSITE" id="PS51882">
    <property type="entry name" value="G_ALPHA"/>
    <property type="match status" value="1"/>
</dbReference>
<evidence type="ECO:0000313" key="7">
    <source>
        <dbReference type="Proteomes" id="UP001211065"/>
    </source>
</evidence>
<sequence>MVCQKSLRHFWMPYLEATLGGMIFLVALSSYDQFLEEEPTENRMMDALQLFEGICKIEKVNHLPILLFLNKLDLFEEKIKVSSVKSHFNNFPAHQDEKNLKAGKNFFKSLFLEKNSNKERRIYSHFTSATDTKLMKVIFIAVRDIIYKLNLSNSGLM</sequence>
<evidence type="ECO:0000313" key="6">
    <source>
        <dbReference type="EMBL" id="KAJ3222449.1"/>
    </source>
</evidence>
<name>A0AAD5XWS3_9FUNG</name>
<keyword evidence="4" id="KW-0807">Transducer</keyword>
<dbReference type="SUPFAM" id="SSF52540">
    <property type="entry name" value="P-loop containing nucleoside triphosphate hydrolases"/>
    <property type="match status" value="1"/>
</dbReference>
<evidence type="ECO:0000256" key="3">
    <source>
        <dbReference type="ARBA" id="ARBA00023134"/>
    </source>
</evidence>
<dbReference type="Pfam" id="PF00503">
    <property type="entry name" value="G-alpha"/>
    <property type="match status" value="1"/>
</dbReference>
<dbReference type="PANTHER" id="PTHR10218">
    <property type="entry name" value="GTP-BINDING PROTEIN ALPHA SUBUNIT"/>
    <property type="match status" value="1"/>
</dbReference>
<evidence type="ECO:0000256" key="1">
    <source>
        <dbReference type="ARBA" id="ARBA00022723"/>
    </source>
</evidence>
<dbReference type="InterPro" id="IPR027417">
    <property type="entry name" value="P-loop_NTPase"/>
</dbReference>
<proteinExistence type="predicted"/>
<evidence type="ECO:0000256" key="5">
    <source>
        <dbReference type="PIRSR" id="PIRSR601019-1"/>
    </source>
</evidence>
<dbReference type="Proteomes" id="UP001211065">
    <property type="component" value="Unassembled WGS sequence"/>
</dbReference>
<dbReference type="PANTHER" id="PTHR10218:SF302">
    <property type="entry name" value="GUANINE NUCLEOTIDE-BINDING PROTEIN ALPHA-5 SUBUNIT"/>
    <property type="match status" value="1"/>
</dbReference>
<keyword evidence="1" id="KW-0479">Metal-binding</keyword>
<organism evidence="6 7">
    <name type="scientific">Clydaea vesicula</name>
    <dbReference type="NCBI Taxonomy" id="447962"/>
    <lineage>
        <taxon>Eukaryota</taxon>
        <taxon>Fungi</taxon>
        <taxon>Fungi incertae sedis</taxon>
        <taxon>Chytridiomycota</taxon>
        <taxon>Chytridiomycota incertae sedis</taxon>
        <taxon>Chytridiomycetes</taxon>
        <taxon>Lobulomycetales</taxon>
        <taxon>Lobulomycetaceae</taxon>
        <taxon>Clydaea</taxon>
    </lineage>
</organism>
<dbReference type="GO" id="GO:0046872">
    <property type="term" value="F:metal ion binding"/>
    <property type="evidence" value="ECO:0007669"/>
    <property type="project" value="UniProtKB-KW"/>
</dbReference>
<dbReference type="EMBL" id="JADGJW010000175">
    <property type="protein sequence ID" value="KAJ3222449.1"/>
    <property type="molecule type" value="Genomic_DNA"/>
</dbReference>
<keyword evidence="7" id="KW-1185">Reference proteome</keyword>
<evidence type="ECO:0000256" key="2">
    <source>
        <dbReference type="ARBA" id="ARBA00022741"/>
    </source>
</evidence>
<protein>
    <submittedName>
        <fullName evidence="6">Guanine nucleotide-binding protein subunit alpha</fullName>
    </submittedName>
</protein>
<dbReference type="GO" id="GO:0005525">
    <property type="term" value="F:GTP binding"/>
    <property type="evidence" value="ECO:0007669"/>
    <property type="project" value="UniProtKB-KW"/>
</dbReference>
<dbReference type="GO" id="GO:0031683">
    <property type="term" value="F:G-protein beta/gamma-subunit complex binding"/>
    <property type="evidence" value="ECO:0007669"/>
    <property type="project" value="InterPro"/>
</dbReference>
<feature type="binding site" evidence="5">
    <location>
        <position position="129"/>
    </location>
    <ligand>
        <name>GTP</name>
        <dbReference type="ChEBI" id="CHEBI:37565"/>
    </ligand>
</feature>
<keyword evidence="2 5" id="KW-0547">Nucleotide-binding</keyword>
<gene>
    <name evidence="6" type="primary">GPA1_3</name>
    <name evidence="6" type="ORF">HK099_002303</name>
</gene>
<feature type="binding site" evidence="5">
    <location>
        <begin position="70"/>
        <end position="73"/>
    </location>
    <ligand>
        <name>GTP</name>
        <dbReference type="ChEBI" id="CHEBI:37565"/>
    </ligand>
</feature>
<accession>A0AAD5XWS3</accession>
<dbReference type="FunFam" id="3.40.50.300:FF:000692">
    <property type="entry name" value="Guanine nucleotide-binding protein subunit alpha"/>
    <property type="match status" value="1"/>
</dbReference>
<dbReference type="GO" id="GO:0007188">
    <property type="term" value="P:adenylate cyclase-modulating G protein-coupled receptor signaling pathway"/>
    <property type="evidence" value="ECO:0007669"/>
    <property type="project" value="TreeGrafter"/>
</dbReference>
<keyword evidence="3 5" id="KW-0342">GTP-binding</keyword>
<evidence type="ECO:0000256" key="4">
    <source>
        <dbReference type="ARBA" id="ARBA00023224"/>
    </source>
</evidence>
<dbReference type="InterPro" id="IPR001019">
    <property type="entry name" value="Gprotein_alpha_su"/>
</dbReference>
<dbReference type="GO" id="GO:0005834">
    <property type="term" value="C:heterotrimeric G-protein complex"/>
    <property type="evidence" value="ECO:0007669"/>
    <property type="project" value="TreeGrafter"/>
</dbReference>
<comment type="caution">
    <text evidence="6">The sequence shown here is derived from an EMBL/GenBank/DDBJ whole genome shotgun (WGS) entry which is preliminary data.</text>
</comment>
<dbReference type="GO" id="GO:0003924">
    <property type="term" value="F:GTPase activity"/>
    <property type="evidence" value="ECO:0007669"/>
    <property type="project" value="InterPro"/>
</dbReference>
<dbReference type="AlphaFoldDB" id="A0AAD5XWS3"/>
<dbReference type="GO" id="GO:0001664">
    <property type="term" value="F:G protein-coupled receptor binding"/>
    <property type="evidence" value="ECO:0007669"/>
    <property type="project" value="TreeGrafter"/>
</dbReference>
<dbReference type="GO" id="GO:0005737">
    <property type="term" value="C:cytoplasm"/>
    <property type="evidence" value="ECO:0007669"/>
    <property type="project" value="TreeGrafter"/>
</dbReference>
<dbReference type="Gene3D" id="3.40.50.300">
    <property type="entry name" value="P-loop containing nucleotide triphosphate hydrolases"/>
    <property type="match status" value="1"/>
</dbReference>
<dbReference type="PRINTS" id="PR00318">
    <property type="entry name" value="GPROTEINA"/>
</dbReference>